<accession>A0A5B8Y0K8</accession>
<dbReference type="SUPFAM" id="SSF49785">
    <property type="entry name" value="Galactose-binding domain-like"/>
    <property type="match status" value="1"/>
</dbReference>
<keyword evidence="2" id="KW-0378">Hydrolase</keyword>
<dbReference type="SUPFAM" id="SSF57184">
    <property type="entry name" value="Growth factor receptor domain"/>
    <property type="match status" value="1"/>
</dbReference>
<evidence type="ECO:0000256" key="1">
    <source>
        <dbReference type="ARBA" id="ARBA00022670"/>
    </source>
</evidence>
<dbReference type="InterPro" id="IPR008979">
    <property type="entry name" value="Galactose-bd-like_sf"/>
</dbReference>
<dbReference type="InterPro" id="IPR009030">
    <property type="entry name" value="Growth_fac_rcpt_cys_sf"/>
</dbReference>
<name>A0A4Y6PPJ7_PERCE</name>
<proteinExistence type="predicted"/>
<evidence type="ECO:0000313" key="5">
    <source>
        <dbReference type="Proteomes" id="UP000315995"/>
    </source>
</evidence>
<feature type="domain" description="P/Homo B" evidence="3">
    <location>
        <begin position="669"/>
        <end position="800"/>
    </location>
</feature>
<protein>
    <recommendedName>
        <fullName evidence="3">P/Homo B domain-containing protein</fullName>
    </recommendedName>
</protein>
<dbReference type="Gene3D" id="2.60.120.380">
    <property type="match status" value="1"/>
</dbReference>
<evidence type="ECO:0000313" key="4">
    <source>
        <dbReference type="EMBL" id="QDG50234.1"/>
    </source>
</evidence>
<evidence type="ECO:0000259" key="3">
    <source>
        <dbReference type="PROSITE" id="PS51829"/>
    </source>
</evidence>
<dbReference type="Pfam" id="PF01483">
    <property type="entry name" value="P_proprotein"/>
    <property type="match status" value="1"/>
</dbReference>
<dbReference type="AlphaFoldDB" id="A0A4Y6PPJ7"/>
<accession>A0A4Y6PPJ7</accession>
<dbReference type="Gene3D" id="2.60.120.260">
    <property type="entry name" value="Galactose-binding domain-like"/>
    <property type="match status" value="1"/>
</dbReference>
<gene>
    <name evidence="4" type="ORF">FIV42_05665</name>
</gene>
<dbReference type="Proteomes" id="UP000315995">
    <property type="component" value="Chromosome"/>
</dbReference>
<dbReference type="GO" id="GO:0006508">
    <property type="term" value="P:proteolysis"/>
    <property type="evidence" value="ECO:0007669"/>
    <property type="project" value="UniProtKB-KW"/>
</dbReference>
<dbReference type="InterPro" id="IPR002884">
    <property type="entry name" value="P_dom"/>
</dbReference>
<keyword evidence="5" id="KW-1185">Reference proteome</keyword>
<reference evidence="4 5" key="1">
    <citation type="submission" date="2019-06" db="EMBL/GenBank/DDBJ databases">
        <title>Persicimonas caeni gen. nov., sp. nov., a predatory bacterium isolated from solar saltern.</title>
        <authorList>
            <person name="Wang S."/>
        </authorList>
    </citation>
    <scope>NUCLEOTIDE SEQUENCE [LARGE SCALE GENOMIC DNA]</scope>
    <source>
        <strain evidence="4 5">YN101</strain>
    </source>
</reference>
<dbReference type="GO" id="GO:0004252">
    <property type="term" value="F:serine-type endopeptidase activity"/>
    <property type="evidence" value="ECO:0007669"/>
    <property type="project" value="InterPro"/>
</dbReference>
<evidence type="ECO:0000256" key="2">
    <source>
        <dbReference type="ARBA" id="ARBA00022801"/>
    </source>
</evidence>
<dbReference type="EMBL" id="CP041186">
    <property type="protein sequence ID" value="QDG50234.1"/>
    <property type="molecule type" value="Genomic_DNA"/>
</dbReference>
<dbReference type="OrthoDB" id="5477731at2"/>
<dbReference type="PROSITE" id="PS51829">
    <property type="entry name" value="P_HOMO_B"/>
    <property type="match status" value="1"/>
</dbReference>
<keyword evidence="1" id="KW-0645">Protease</keyword>
<organism evidence="4 5">
    <name type="scientific">Persicimonas caeni</name>
    <dbReference type="NCBI Taxonomy" id="2292766"/>
    <lineage>
        <taxon>Bacteria</taxon>
        <taxon>Deltaproteobacteria</taxon>
        <taxon>Bradymonadales</taxon>
        <taxon>Bradymonadaceae</taxon>
        <taxon>Persicimonas</taxon>
    </lineage>
</organism>
<sequence length="800" mass="82164">MTDTESFMSKLRTAMLAGLLAASLAPLYGCGSECGPGTVDKDGQCIVDAKGCAEGTILKDGECLLDQSGCGEGTMLDGALCVPIDTVCEAGTTFDQGSYTCVPDTDVICGDGTEVADDGLCVPSAEACDGTATLDDAGRCVVGAAACGAGTELDPNTGECMLADAACGQGTALDGDTGACVPTADVCDTGTKFDADSGLCLPDSCSPGDVVIDGVCTSPADDLAGDVDLTETEPNDPAFGGTAESLFVPTAGDDPQVFSGTISEATDLDGDGTVDQDVDVYEFTANAGEWFEISVLSTGMPDPAFKVEGPNGYVRWSPFGGGDAVRDVVIPEDGTYTVTVLPAMVLESDGEISRIGGDDWSYVGTFETLSAPSATLVDLSTGAGQLAGDFPNVEDNFFELSGAQAGDIVTVSVDALGTDAEGVVQVWSDATTLVSSQPLGPNTLVELDGTDASQFILIDWMKTSGASVNFELTADITGSSTIATIQPGGTHTFTVTAQEFDQIVASQTNPTSADLDVTITEVATGTELASETLASDSQINPLVTSAGDYEVVFTNNTSSNVDATLVAKAQPLPTIGPLAPGDSDTYTHPSTVPADQTSLVRLIVNEPSVLEFSGPYSGDMNFGLYDSTMTAINARPYTDDAFTYYHSLSPGTYFIEAEALDALTAFEVTVARPDLPSDNASSPGIAVTSNNTVTDTMTVSGCANIASLRVYVLIPHTYIGDLLVTLESPSGTSVTLHDETGYGDDDIIGWYPTDLTVDGPGALSDFAGEDANGDWTLSITDNAGGDDGSLVHWALDLTCQ</sequence>